<sequence length="54" mass="5451">MVPSSFAVAHVGPGSELTALGYVFLVLLHLLAFGGVALLLSWLLGVLGAGRTGT</sequence>
<organism evidence="2 3">
    <name type="scientific">Halorarum salinum</name>
    <dbReference type="NCBI Taxonomy" id="2743089"/>
    <lineage>
        <taxon>Archaea</taxon>
        <taxon>Methanobacteriati</taxon>
        <taxon>Methanobacteriota</taxon>
        <taxon>Stenosarchaea group</taxon>
        <taxon>Halobacteria</taxon>
        <taxon>Halobacteriales</taxon>
        <taxon>Haloferacaceae</taxon>
        <taxon>Halorarum</taxon>
    </lineage>
</organism>
<keyword evidence="3" id="KW-1185">Reference proteome</keyword>
<evidence type="ECO:0000313" key="3">
    <source>
        <dbReference type="Proteomes" id="UP000509626"/>
    </source>
</evidence>
<dbReference type="KEGG" id="halu:HUG12_08895"/>
<accession>A0A7D5LB33</accession>
<reference evidence="2 3" key="1">
    <citation type="submission" date="2020-06" db="EMBL/GenBank/DDBJ databases">
        <title>NJ-3-1, isolated from saline soil.</title>
        <authorList>
            <person name="Cui H.L."/>
            <person name="Shi X."/>
        </authorList>
    </citation>
    <scope>NUCLEOTIDE SEQUENCE [LARGE SCALE GENOMIC DNA]</scope>
    <source>
        <strain evidence="2 3">NJ-3-1</strain>
    </source>
</reference>
<dbReference type="Proteomes" id="UP000509626">
    <property type="component" value="Chromosome"/>
</dbReference>
<keyword evidence="1" id="KW-0472">Membrane</keyword>
<gene>
    <name evidence="2" type="ORF">HUG12_08895</name>
</gene>
<keyword evidence="1" id="KW-1133">Transmembrane helix</keyword>
<dbReference type="RefSeq" id="WP_179268420.1">
    <property type="nucleotide sequence ID" value="NZ_CP058579.1"/>
</dbReference>
<dbReference type="AlphaFoldDB" id="A0A7D5LB33"/>
<dbReference type="EMBL" id="CP058579">
    <property type="protein sequence ID" value="QLG61835.1"/>
    <property type="molecule type" value="Genomic_DNA"/>
</dbReference>
<dbReference type="GeneID" id="56037572"/>
<name>A0A7D5LB33_9EURY</name>
<keyword evidence="1" id="KW-0812">Transmembrane</keyword>
<evidence type="ECO:0000313" key="2">
    <source>
        <dbReference type="EMBL" id="QLG61835.1"/>
    </source>
</evidence>
<protein>
    <submittedName>
        <fullName evidence="2">Uncharacterized protein</fullName>
    </submittedName>
</protein>
<feature type="transmembrane region" description="Helical" evidence="1">
    <location>
        <begin position="20"/>
        <end position="47"/>
    </location>
</feature>
<proteinExistence type="predicted"/>
<evidence type="ECO:0000256" key="1">
    <source>
        <dbReference type="SAM" id="Phobius"/>
    </source>
</evidence>